<evidence type="ECO:0000313" key="2">
    <source>
        <dbReference type="Proteomes" id="UP001151760"/>
    </source>
</evidence>
<protein>
    <submittedName>
        <fullName evidence="1">Uncharacterized protein</fullName>
    </submittedName>
</protein>
<evidence type="ECO:0000313" key="1">
    <source>
        <dbReference type="EMBL" id="GJS73519.1"/>
    </source>
</evidence>
<dbReference type="Proteomes" id="UP001151760">
    <property type="component" value="Unassembled WGS sequence"/>
</dbReference>
<keyword evidence="2" id="KW-1185">Reference proteome</keyword>
<name>A0ABQ4Y767_9ASTR</name>
<accession>A0ABQ4Y767</accession>
<organism evidence="1 2">
    <name type="scientific">Tanacetum coccineum</name>
    <dbReference type="NCBI Taxonomy" id="301880"/>
    <lineage>
        <taxon>Eukaryota</taxon>
        <taxon>Viridiplantae</taxon>
        <taxon>Streptophyta</taxon>
        <taxon>Embryophyta</taxon>
        <taxon>Tracheophyta</taxon>
        <taxon>Spermatophyta</taxon>
        <taxon>Magnoliopsida</taxon>
        <taxon>eudicotyledons</taxon>
        <taxon>Gunneridae</taxon>
        <taxon>Pentapetalae</taxon>
        <taxon>asterids</taxon>
        <taxon>campanulids</taxon>
        <taxon>Asterales</taxon>
        <taxon>Asteraceae</taxon>
        <taxon>Asteroideae</taxon>
        <taxon>Anthemideae</taxon>
        <taxon>Anthemidinae</taxon>
        <taxon>Tanacetum</taxon>
    </lineage>
</organism>
<proteinExistence type="predicted"/>
<comment type="caution">
    <text evidence="1">The sequence shown here is derived from an EMBL/GenBank/DDBJ whole genome shotgun (WGS) entry which is preliminary data.</text>
</comment>
<gene>
    <name evidence="1" type="ORF">Tco_0706360</name>
</gene>
<reference evidence="1" key="2">
    <citation type="submission" date="2022-01" db="EMBL/GenBank/DDBJ databases">
        <authorList>
            <person name="Yamashiro T."/>
            <person name="Shiraishi A."/>
            <person name="Satake H."/>
            <person name="Nakayama K."/>
        </authorList>
    </citation>
    <scope>NUCLEOTIDE SEQUENCE</scope>
</reference>
<sequence length="128" mass="13973">MEDIVDVNDPIVSLNKSFEVMSNAIKMHISTPTNNNQKILSNTRDKHVGNQYNAASLNSVGNPNGNVVAQVAWLILSEKKVGCRGSLISTPPVLVRSGSWSKRVLMAKHDESGILPNAKKYDFLPDAD</sequence>
<dbReference type="EMBL" id="BQNB010010160">
    <property type="protein sequence ID" value="GJS73519.1"/>
    <property type="molecule type" value="Genomic_DNA"/>
</dbReference>
<reference evidence="1" key="1">
    <citation type="journal article" date="2022" name="Int. J. Mol. Sci.">
        <title>Draft Genome of Tanacetum Coccineum: Genomic Comparison of Closely Related Tanacetum-Family Plants.</title>
        <authorList>
            <person name="Yamashiro T."/>
            <person name="Shiraishi A."/>
            <person name="Nakayama K."/>
            <person name="Satake H."/>
        </authorList>
    </citation>
    <scope>NUCLEOTIDE SEQUENCE</scope>
</reference>